<protein>
    <submittedName>
        <fullName evidence="4">Uncharacterized protein</fullName>
    </submittedName>
</protein>
<accession>A0A818SDS8</accession>
<reference evidence="4" key="1">
    <citation type="submission" date="2021-02" db="EMBL/GenBank/DDBJ databases">
        <authorList>
            <person name="Nowell W R."/>
        </authorList>
    </citation>
    <scope>NUCLEOTIDE SEQUENCE</scope>
</reference>
<dbReference type="EMBL" id="CAJOBE010000660">
    <property type="protein sequence ID" value="CAF3671440.1"/>
    <property type="molecule type" value="Genomic_DNA"/>
</dbReference>
<dbReference type="EMBL" id="CAJNOU010000422">
    <property type="protein sequence ID" value="CAF0992897.1"/>
    <property type="molecule type" value="Genomic_DNA"/>
</dbReference>
<evidence type="ECO:0000313" key="4">
    <source>
        <dbReference type="EMBL" id="CAF3671440.1"/>
    </source>
</evidence>
<sequence length="118" mass="14274">MWNHFDSIGERSHTNNHLEGCHRQLHSRTRTHPDLWTWYNEVKSLEESLTIRHEQEQAQKRTTRLRKAKNVRDDEKLILAKRKYIQDQDFNSYQKVVQSISHRYIDVLKDAKDSSDEE</sequence>
<dbReference type="Proteomes" id="UP000663823">
    <property type="component" value="Unassembled WGS sequence"/>
</dbReference>
<dbReference type="Proteomes" id="UP000663874">
    <property type="component" value="Unassembled WGS sequence"/>
</dbReference>
<gene>
    <name evidence="4" type="ORF">FNK824_LOCUS7223</name>
    <name evidence="3" type="ORF">OTI717_LOCUS8562</name>
    <name evidence="1" type="ORF">RFH988_LOCUS9371</name>
    <name evidence="2" type="ORF">SEV965_LOCUS10368</name>
</gene>
<evidence type="ECO:0000313" key="3">
    <source>
        <dbReference type="EMBL" id="CAF3636035.1"/>
    </source>
</evidence>
<dbReference type="AlphaFoldDB" id="A0A818SDS8"/>
<dbReference type="Proteomes" id="UP000663889">
    <property type="component" value="Unassembled WGS sequence"/>
</dbReference>
<comment type="caution">
    <text evidence="4">The sequence shown here is derived from an EMBL/GenBank/DDBJ whole genome shotgun (WGS) entry which is preliminary data.</text>
</comment>
<evidence type="ECO:0000313" key="1">
    <source>
        <dbReference type="EMBL" id="CAF0908763.1"/>
    </source>
</evidence>
<organism evidence="4 5">
    <name type="scientific">Rotaria sordida</name>
    <dbReference type="NCBI Taxonomy" id="392033"/>
    <lineage>
        <taxon>Eukaryota</taxon>
        <taxon>Metazoa</taxon>
        <taxon>Spiralia</taxon>
        <taxon>Gnathifera</taxon>
        <taxon>Rotifera</taxon>
        <taxon>Eurotatoria</taxon>
        <taxon>Bdelloidea</taxon>
        <taxon>Philodinida</taxon>
        <taxon>Philodinidae</taxon>
        <taxon>Rotaria</taxon>
    </lineage>
</organism>
<dbReference type="EMBL" id="CAJOAX010000689">
    <property type="protein sequence ID" value="CAF3636035.1"/>
    <property type="molecule type" value="Genomic_DNA"/>
</dbReference>
<dbReference type="EMBL" id="CAJNOO010000332">
    <property type="protein sequence ID" value="CAF0908763.1"/>
    <property type="molecule type" value="Genomic_DNA"/>
</dbReference>
<evidence type="ECO:0000313" key="5">
    <source>
        <dbReference type="Proteomes" id="UP000663874"/>
    </source>
</evidence>
<name>A0A818SDS8_9BILA</name>
<evidence type="ECO:0000313" key="2">
    <source>
        <dbReference type="EMBL" id="CAF0992897.1"/>
    </source>
</evidence>
<proteinExistence type="predicted"/>
<dbReference type="Proteomes" id="UP000663882">
    <property type="component" value="Unassembled WGS sequence"/>
</dbReference>
<dbReference type="OrthoDB" id="10047022at2759"/>